<dbReference type="GO" id="GO:0003871">
    <property type="term" value="F:5-methyltetrahydropteroyltriglutamate-homocysteine S-methyltransferase activity"/>
    <property type="evidence" value="ECO:0007669"/>
    <property type="project" value="UniProtKB-EC"/>
</dbReference>
<dbReference type="NCBIfam" id="NF005085">
    <property type="entry name" value="PRK06520.1"/>
    <property type="match status" value="1"/>
</dbReference>
<keyword evidence="2" id="KW-0489">Methyltransferase</keyword>
<gene>
    <name evidence="2" type="ORF">HXM90_07750</name>
</gene>
<dbReference type="AlphaFoldDB" id="A0A930DLZ2"/>
<accession>A0A930DLZ2</accession>
<reference evidence="2" key="1">
    <citation type="submission" date="2020-04" db="EMBL/GenBank/DDBJ databases">
        <title>Deep metagenomics examines the oral microbiome during advanced dental caries in children, revealing novel taxa and co-occurrences with host molecules.</title>
        <authorList>
            <person name="Baker J.L."/>
            <person name="Morton J.T."/>
            <person name="Dinis M."/>
            <person name="Alvarez R."/>
            <person name="Tran N.C."/>
            <person name="Knight R."/>
            <person name="Edlund A."/>
        </authorList>
    </citation>
    <scope>NUCLEOTIDE SEQUENCE</scope>
    <source>
        <strain evidence="2">JCVI_38_bin.19</strain>
    </source>
</reference>
<dbReference type="GO" id="GO:0009086">
    <property type="term" value="P:methionine biosynthetic process"/>
    <property type="evidence" value="ECO:0007669"/>
    <property type="project" value="InterPro"/>
</dbReference>
<evidence type="ECO:0000259" key="1">
    <source>
        <dbReference type="Pfam" id="PF01717"/>
    </source>
</evidence>
<dbReference type="GO" id="GO:0008270">
    <property type="term" value="F:zinc ion binding"/>
    <property type="evidence" value="ECO:0007669"/>
    <property type="project" value="InterPro"/>
</dbReference>
<dbReference type="Pfam" id="PF01717">
    <property type="entry name" value="Meth_synt_2"/>
    <property type="match status" value="1"/>
</dbReference>
<dbReference type="Gene3D" id="3.20.20.210">
    <property type="match status" value="1"/>
</dbReference>
<sequence>MSELKTPFRYDYVGSFLRPEKLKEARKAFDEGKIDYPALKKVEDECIAELVAKLKALDYRVITDGEFRRATWHLDFMWGFSGVGHEETKTGLPFHGEDAMIDDTYLVGKVALEKEHPFVEHFRFLKQFEDSVTVAKQTIPAPAQFYAQFIFPLNRASTAKIYKTEEALADDIVAGYEKFIDDLYKAGCRNLQLDDCTWGMFADPRGHLFLGIEKEELNKLQVISKDINNRVINYAPKDMIVNTHICRGNFHSTYACEGAYDTVADVLFGEENPYAYFLEFDDERSGGFESLVKVNGEKKVVLGLITTKSPVLEKKEDVIARIHEAAKYISLDRLYLSPQCGFASCEIGNKLTEEEQWAKMELVKEIAKEVWKDA</sequence>
<dbReference type="RefSeq" id="WP_304072565.1">
    <property type="nucleotide sequence ID" value="NZ_JABZRA010000120.1"/>
</dbReference>
<comment type="caution">
    <text evidence="2">The sequence shown here is derived from an EMBL/GenBank/DDBJ whole genome shotgun (WGS) entry which is preliminary data.</text>
</comment>
<dbReference type="PANTHER" id="PTHR43844:SF1">
    <property type="entry name" value="METHIONINE SYNTHASE"/>
    <property type="match status" value="1"/>
</dbReference>
<dbReference type="GO" id="GO:0032259">
    <property type="term" value="P:methylation"/>
    <property type="evidence" value="ECO:0007669"/>
    <property type="project" value="UniProtKB-KW"/>
</dbReference>
<name>A0A930DLZ2_9FIRM</name>
<dbReference type="EMBL" id="JABZRA010000120">
    <property type="protein sequence ID" value="MBF1273290.1"/>
    <property type="molecule type" value="Genomic_DNA"/>
</dbReference>
<dbReference type="Proteomes" id="UP000775770">
    <property type="component" value="Unassembled WGS sequence"/>
</dbReference>
<dbReference type="SUPFAM" id="SSF51726">
    <property type="entry name" value="UROD/MetE-like"/>
    <property type="match status" value="1"/>
</dbReference>
<dbReference type="PANTHER" id="PTHR43844">
    <property type="entry name" value="METHIONINE SYNTHASE"/>
    <property type="match status" value="1"/>
</dbReference>
<organism evidence="2 3">
    <name type="scientific">Oribacterium sinus</name>
    <dbReference type="NCBI Taxonomy" id="237576"/>
    <lineage>
        <taxon>Bacteria</taxon>
        <taxon>Bacillati</taxon>
        <taxon>Bacillota</taxon>
        <taxon>Clostridia</taxon>
        <taxon>Lachnospirales</taxon>
        <taxon>Lachnospiraceae</taxon>
        <taxon>Oribacterium</taxon>
    </lineage>
</organism>
<keyword evidence="2" id="KW-0808">Transferase</keyword>
<proteinExistence type="predicted"/>
<dbReference type="CDD" id="cd03311">
    <property type="entry name" value="CIMS_C_terminal_like"/>
    <property type="match status" value="1"/>
</dbReference>
<feature type="domain" description="Cobalamin-independent methionine synthase MetE C-terminal/archaeal" evidence="1">
    <location>
        <begin position="166"/>
        <end position="345"/>
    </location>
</feature>
<evidence type="ECO:0000313" key="3">
    <source>
        <dbReference type="Proteomes" id="UP000775770"/>
    </source>
</evidence>
<protein>
    <submittedName>
        <fullName evidence="2">5-methyltetrahydropteroyltriglutamate--homocysteine S-methyltransferase</fullName>
        <ecNumber evidence="2">2.1.1.14</ecNumber>
    </submittedName>
</protein>
<dbReference type="EC" id="2.1.1.14" evidence="2"/>
<dbReference type="InterPro" id="IPR038071">
    <property type="entry name" value="UROD/MetE-like_sf"/>
</dbReference>
<dbReference type="InterPro" id="IPR002629">
    <property type="entry name" value="Met_Synth_C/arc"/>
</dbReference>
<evidence type="ECO:0000313" key="2">
    <source>
        <dbReference type="EMBL" id="MBF1273290.1"/>
    </source>
</evidence>